<dbReference type="InterPro" id="IPR009939">
    <property type="entry name" value="Chitosanase_fungal"/>
</dbReference>
<evidence type="ECO:0000256" key="8">
    <source>
        <dbReference type="ARBA" id="ARBA00023295"/>
    </source>
</evidence>
<dbReference type="RefSeq" id="XP_033590372.1">
    <property type="nucleotide sequence ID" value="XM_033735299.1"/>
</dbReference>
<dbReference type="GeneID" id="54476301"/>
<dbReference type="PANTHER" id="PTHR42061:SF6">
    <property type="entry name" value="ENDO-CHITOSANASE"/>
    <property type="match status" value="1"/>
</dbReference>
<dbReference type="GO" id="GO:0000272">
    <property type="term" value="P:polysaccharide catabolic process"/>
    <property type="evidence" value="ECO:0007669"/>
    <property type="project" value="UniProtKB-KW"/>
</dbReference>
<evidence type="ECO:0000256" key="7">
    <source>
        <dbReference type="ARBA" id="ARBA00023277"/>
    </source>
</evidence>
<keyword evidence="6 10" id="KW-0378">Hydrolase</keyword>
<sequence>MRYALLAFLACLPGTVWARDVPANVKSFYDRITDGKCTGGKILKDGFYDEIPGSKSMSFPSFLPPGQGILSHPSLQAFAYCQDDKTGVLYLHGNGNKFANMDVDCDGLQTGPVDGRCKSSTDTQSETAFKDTVQQYSRADGHFVKDLNANFIPYVVFGNYGKKKGYTTFHPTDYNVQPLSVMAVVYGIWGDENGDDGKPLVGEAAISLATQCYGKKINGNNGHSQADVLYIAFPGGVNETVNKKAAWSTQNYETFESSIMDLGNRLIEKLS</sequence>
<keyword evidence="9 10" id="KW-0624">Polysaccharide degradation</keyword>
<organism evidence="11 12">
    <name type="scientific">Neohortaea acidophila</name>
    <dbReference type="NCBI Taxonomy" id="245834"/>
    <lineage>
        <taxon>Eukaryota</taxon>
        <taxon>Fungi</taxon>
        <taxon>Dikarya</taxon>
        <taxon>Ascomycota</taxon>
        <taxon>Pezizomycotina</taxon>
        <taxon>Dothideomycetes</taxon>
        <taxon>Dothideomycetidae</taxon>
        <taxon>Mycosphaerellales</taxon>
        <taxon>Teratosphaeriaceae</taxon>
        <taxon>Neohortaea</taxon>
    </lineage>
</organism>
<accession>A0A6A6PUY8</accession>
<gene>
    <name evidence="11" type="ORF">BDY17DRAFT_309186</name>
</gene>
<dbReference type="Pfam" id="PF07335">
    <property type="entry name" value="Glyco_hydro_75"/>
    <property type="match status" value="1"/>
</dbReference>
<proteinExistence type="inferred from homology"/>
<comment type="catalytic activity">
    <reaction evidence="1 10">
        <text>Endohydrolysis of beta-(1-&gt;4)-linkages between D-glucosamine residues in a partly acetylated chitosan.</text>
        <dbReference type="EC" id="3.2.1.132"/>
    </reaction>
</comment>
<dbReference type="OrthoDB" id="4756206at2759"/>
<keyword evidence="5 10" id="KW-0732">Signal</keyword>
<reference evidence="11" key="1">
    <citation type="journal article" date="2020" name="Stud. Mycol.">
        <title>101 Dothideomycetes genomes: a test case for predicting lifestyles and emergence of pathogens.</title>
        <authorList>
            <person name="Haridas S."/>
            <person name="Albert R."/>
            <person name="Binder M."/>
            <person name="Bloem J."/>
            <person name="Labutti K."/>
            <person name="Salamov A."/>
            <person name="Andreopoulos B."/>
            <person name="Baker S."/>
            <person name="Barry K."/>
            <person name="Bills G."/>
            <person name="Bluhm B."/>
            <person name="Cannon C."/>
            <person name="Castanera R."/>
            <person name="Culley D."/>
            <person name="Daum C."/>
            <person name="Ezra D."/>
            <person name="Gonzalez J."/>
            <person name="Henrissat B."/>
            <person name="Kuo A."/>
            <person name="Liang C."/>
            <person name="Lipzen A."/>
            <person name="Lutzoni F."/>
            <person name="Magnuson J."/>
            <person name="Mondo S."/>
            <person name="Nolan M."/>
            <person name="Ohm R."/>
            <person name="Pangilinan J."/>
            <person name="Park H.-J."/>
            <person name="Ramirez L."/>
            <person name="Alfaro M."/>
            <person name="Sun H."/>
            <person name="Tritt A."/>
            <person name="Yoshinaga Y."/>
            <person name="Zwiers L.-H."/>
            <person name="Turgeon B."/>
            <person name="Goodwin S."/>
            <person name="Spatafora J."/>
            <person name="Crous P."/>
            <person name="Grigoriev I."/>
        </authorList>
    </citation>
    <scope>NUCLEOTIDE SEQUENCE</scope>
    <source>
        <strain evidence="11">CBS 113389</strain>
    </source>
</reference>
<evidence type="ECO:0000256" key="10">
    <source>
        <dbReference type="RuleBase" id="RU361208"/>
    </source>
</evidence>
<protein>
    <recommendedName>
        <fullName evidence="10">Endo-chitosanase</fullName>
        <ecNumber evidence="10">3.2.1.132</ecNumber>
    </recommendedName>
</protein>
<dbReference type="GO" id="GO:0005576">
    <property type="term" value="C:extracellular region"/>
    <property type="evidence" value="ECO:0007669"/>
    <property type="project" value="UniProtKB-SubCell"/>
</dbReference>
<dbReference type="Proteomes" id="UP000799767">
    <property type="component" value="Unassembled WGS sequence"/>
</dbReference>
<evidence type="ECO:0000313" key="12">
    <source>
        <dbReference type="Proteomes" id="UP000799767"/>
    </source>
</evidence>
<dbReference type="EMBL" id="MU001634">
    <property type="protein sequence ID" value="KAF2483802.1"/>
    <property type="molecule type" value="Genomic_DNA"/>
</dbReference>
<dbReference type="PANTHER" id="PTHR42061">
    <property type="entry name" value="ENDO-CHITOSANASE"/>
    <property type="match status" value="1"/>
</dbReference>
<name>A0A6A6PUY8_9PEZI</name>
<evidence type="ECO:0000256" key="6">
    <source>
        <dbReference type="ARBA" id="ARBA00022801"/>
    </source>
</evidence>
<evidence type="ECO:0000256" key="9">
    <source>
        <dbReference type="ARBA" id="ARBA00023326"/>
    </source>
</evidence>
<evidence type="ECO:0000256" key="5">
    <source>
        <dbReference type="ARBA" id="ARBA00022729"/>
    </source>
</evidence>
<evidence type="ECO:0000256" key="4">
    <source>
        <dbReference type="ARBA" id="ARBA00022525"/>
    </source>
</evidence>
<comment type="subcellular location">
    <subcellularLocation>
        <location evidence="2 10">Secreted</location>
    </subcellularLocation>
</comment>
<dbReference type="AlphaFoldDB" id="A0A6A6PUY8"/>
<evidence type="ECO:0000256" key="3">
    <source>
        <dbReference type="ARBA" id="ARBA00007799"/>
    </source>
</evidence>
<keyword evidence="7" id="KW-0119">Carbohydrate metabolism</keyword>
<dbReference type="EC" id="3.2.1.132" evidence="10"/>
<evidence type="ECO:0000256" key="2">
    <source>
        <dbReference type="ARBA" id="ARBA00004613"/>
    </source>
</evidence>
<keyword evidence="8 10" id="KW-0326">Glycosidase</keyword>
<feature type="chain" id="PRO_5025709955" description="Endo-chitosanase" evidence="10">
    <location>
        <begin position="19"/>
        <end position="271"/>
    </location>
</feature>
<comment type="similarity">
    <text evidence="3 10">Belongs to the glycosyl hydrolase 75 family.</text>
</comment>
<comment type="function">
    <text evidence="10">Chitosanase catalyzing the endo-type cleavage of chitosan, the deacylated form of chitin. Chitosanase may be crucial in the degradation of the deacetylated portion of chitin in the fungal cell wall.</text>
</comment>
<keyword evidence="12" id="KW-1185">Reference proteome</keyword>
<dbReference type="GO" id="GO:0016977">
    <property type="term" value="F:chitosanase activity"/>
    <property type="evidence" value="ECO:0007669"/>
    <property type="project" value="UniProtKB-EC"/>
</dbReference>
<feature type="signal peptide" evidence="10">
    <location>
        <begin position="1"/>
        <end position="18"/>
    </location>
</feature>
<evidence type="ECO:0000256" key="1">
    <source>
        <dbReference type="ARBA" id="ARBA00000405"/>
    </source>
</evidence>
<evidence type="ECO:0000313" key="11">
    <source>
        <dbReference type="EMBL" id="KAF2483802.1"/>
    </source>
</evidence>
<keyword evidence="4" id="KW-0964">Secreted</keyword>